<gene>
    <name evidence="6" type="ORF">IT779_16745</name>
</gene>
<keyword evidence="4" id="KW-0472">Membrane</keyword>
<dbReference type="Gene3D" id="3.30.565.10">
    <property type="entry name" value="Histidine kinase-like ATPase, C-terminal domain"/>
    <property type="match status" value="1"/>
</dbReference>
<keyword evidence="3" id="KW-0902">Two-component regulatory system</keyword>
<dbReference type="InterPro" id="IPR011712">
    <property type="entry name" value="Sig_transdc_His_kin_sub3_dim/P"/>
</dbReference>
<reference evidence="6" key="1">
    <citation type="submission" date="2020-11" db="EMBL/GenBank/DDBJ databases">
        <title>Nocardia NEAU-351.nov., a novel actinomycete isolated from the cow dung.</title>
        <authorList>
            <person name="Zhang X."/>
        </authorList>
    </citation>
    <scope>NUCLEOTIDE SEQUENCE</scope>
    <source>
        <strain evidence="6">NEAU-351</strain>
    </source>
</reference>
<keyword evidence="2 6" id="KW-0418">Kinase</keyword>
<feature type="transmembrane region" description="Helical" evidence="4">
    <location>
        <begin position="101"/>
        <end position="119"/>
    </location>
</feature>
<evidence type="ECO:0000256" key="3">
    <source>
        <dbReference type="ARBA" id="ARBA00023012"/>
    </source>
</evidence>
<keyword evidence="7" id="KW-1185">Reference proteome</keyword>
<keyword evidence="1" id="KW-0808">Transferase</keyword>
<evidence type="ECO:0000256" key="1">
    <source>
        <dbReference type="ARBA" id="ARBA00022679"/>
    </source>
</evidence>
<dbReference type="Pfam" id="PF07730">
    <property type="entry name" value="HisKA_3"/>
    <property type="match status" value="1"/>
</dbReference>
<dbReference type="PANTHER" id="PTHR24421:SF63">
    <property type="entry name" value="SENSOR HISTIDINE KINASE DESK"/>
    <property type="match status" value="1"/>
</dbReference>
<dbReference type="PANTHER" id="PTHR24421">
    <property type="entry name" value="NITRATE/NITRITE SENSOR PROTEIN NARX-RELATED"/>
    <property type="match status" value="1"/>
</dbReference>
<evidence type="ECO:0000256" key="2">
    <source>
        <dbReference type="ARBA" id="ARBA00022777"/>
    </source>
</evidence>
<dbReference type="AlphaFoldDB" id="A0A931IBD6"/>
<dbReference type="InterPro" id="IPR050482">
    <property type="entry name" value="Sensor_HK_TwoCompSys"/>
</dbReference>
<evidence type="ECO:0000256" key="4">
    <source>
        <dbReference type="SAM" id="Phobius"/>
    </source>
</evidence>
<evidence type="ECO:0000313" key="7">
    <source>
        <dbReference type="Proteomes" id="UP000655751"/>
    </source>
</evidence>
<organism evidence="6 7">
    <name type="scientific">Nocardia bovistercoris</name>
    <dbReference type="NCBI Taxonomy" id="2785916"/>
    <lineage>
        <taxon>Bacteria</taxon>
        <taxon>Bacillati</taxon>
        <taxon>Actinomycetota</taxon>
        <taxon>Actinomycetes</taxon>
        <taxon>Mycobacteriales</taxon>
        <taxon>Nocardiaceae</taxon>
        <taxon>Nocardia</taxon>
    </lineage>
</organism>
<feature type="domain" description="Signal transduction histidine kinase subgroup 3 dimerisation and phosphoacceptor" evidence="5">
    <location>
        <begin position="219"/>
        <end position="280"/>
    </location>
</feature>
<proteinExistence type="predicted"/>
<accession>A0A931IBD6</accession>
<dbReference type="GO" id="GO:0016020">
    <property type="term" value="C:membrane"/>
    <property type="evidence" value="ECO:0007669"/>
    <property type="project" value="InterPro"/>
</dbReference>
<comment type="caution">
    <text evidence="6">The sequence shown here is derived from an EMBL/GenBank/DDBJ whole genome shotgun (WGS) entry which is preliminary data.</text>
</comment>
<keyword evidence="4" id="KW-1133">Transmembrane helix</keyword>
<evidence type="ECO:0000313" key="6">
    <source>
        <dbReference type="EMBL" id="MBH0777926.1"/>
    </source>
</evidence>
<feature type="transmembrane region" description="Helical" evidence="4">
    <location>
        <begin position="177"/>
        <end position="198"/>
    </location>
</feature>
<dbReference type="SUPFAM" id="SSF55874">
    <property type="entry name" value="ATPase domain of HSP90 chaperone/DNA topoisomerase II/histidine kinase"/>
    <property type="match status" value="1"/>
</dbReference>
<dbReference type="Proteomes" id="UP000655751">
    <property type="component" value="Unassembled WGS sequence"/>
</dbReference>
<evidence type="ECO:0000259" key="5">
    <source>
        <dbReference type="Pfam" id="PF07730"/>
    </source>
</evidence>
<feature type="transmembrane region" description="Helical" evidence="4">
    <location>
        <begin position="71"/>
        <end position="89"/>
    </location>
</feature>
<dbReference type="GO" id="GO:0000155">
    <property type="term" value="F:phosphorelay sensor kinase activity"/>
    <property type="evidence" value="ECO:0007669"/>
    <property type="project" value="InterPro"/>
</dbReference>
<dbReference type="GO" id="GO:0046983">
    <property type="term" value="F:protein dimerization activity"/>
    <property type="evidence" value="ECO:0007669"/>
    <property type="project" value="InterPro"/>
</dbReference>
<dbReference type="EMBL" id="JADMLG010000006">
    <property type="protein sequence ID" value="MBH0777926.1"/>
    <property type="molecule type" value="Genomic_DNA"/>
</dbReference>
<keyword evidence="4" id="KW-0812">Transmembrane</keyword>
<protein>
    <submittedName>
        <fullName evidence="6">Sensor histidine kinase</fullName>
    </submittedName>
</protein>
<feature type="transmembrane region" description="Helical" evidence="4">
    <location>
        <begin position="148"/>
        <end position="165"/>
    </location>
</feature>
<dbReference type="Gene3D" id="1.20.5.1930">
    <property type="match status" value="1"/>
</dbReference>
<dbReference type="InterPro" id="IPR036890">
    <property type="entry name" value="HATPase_C_sf"/>
</dbReference>
<dbReference type="CDD" id="cd16917">
    <property type="entry name" value="HATPase_UhpB-NarQ-NarX-like"/>
    <property type="match status" value="1"/>
</dbReference>
<sequence length="406" mass="42947">MDGRDRAAHHRRRAIVRADPQRGAGMNGLLRPLSGPWLSTARHARVLLIGTTCATGALAPVRAPTEGLDQVGVAVLLWVVAAAVVLIHLRHAFGAIRGRRPPWWPATFVLLGMLVYLPILWFPQTWGIGQVFVVASAAVLLRGAARLALVTAPIIVTAAATAAGSDRTDPHLVIADTVEVLVVFTVISACLVSVAVLVRAVHQLDRTRTDLAEQAAGRERLRLSRDLHDLLGQSLSAVSLKGDLAAALLASDPGAARSEIQAVATLARDTLHSMRRVTHGEHTVSLRAEAEGATALLSAAGIDTNHHIDLPRLTPEIDDALAWGTREGATNVLRHSAARTCSIVAGRLDGKVFLEIVNDGAHRRTGAGNGLSGLAERTAALSGTLSARRSKDGGFRLRIEIPEVGS</sequence>
<name>A0A931IBD6_9NOCA</name>